<dbReference type="InterPro" id="IPR045042">
    <property type="entry name" value="YnaI-like"/>
</dbReference>
<accession>A0A128ED51</accession>
<dbReference type="Gene3D" id="3.30.70.100">
    <property type="match status" value="1"/>
</dbReference>
<feature type="domain" description="Mechanosensitive ion channel MscS C-terminal" evidence="10">
    <location>
        <begin position="560"/>
        <end position="676"/>
    </location>
</feature>
<evidence type="ECO:0000256" key="6">
    <source>
        <dbReference type="ARBA" id="ARBA00023136"/>
    </source>
</evidence>
<keyword evidence="3" id="KW-1003">Cell membrane</keyword>
<dbReference type="SUPFAM" id="SSF82689">
    <property type="entry name" value="Mechanosensitive channel protein MscS (YggB), C-terminal domain"/>
    <property type="match status" value="1"/>
</dbReference>
<dbReference type="InterPro" id="IPR049142">
    <property type="entry name" value="MS_channel_1st"/>
</dbReference>
<dbReference type="Pfam" id="PF21088">
    <property type="entry name" value="MS_channel_1st"/>
    <property type="match status" value="1"/>
</dbReference>
<dbReference type="Gene3D" id="1.10.287.1260">
    <property type="match status" value="1"/>
</dbReference>
<evidence type="ECO:0000256" key="7">
    <source>
        <dbReference type="SAM" id="Phobius"/>
    </source>
</evidence>
<dbReference type="OrthoDB" id="9775207at2"/>
<comment type="similarity">
    <text evidence="2">Belongs to the MscS (TC 1.A.23) family.</text>
</comment>
<feature type="transmembrane region" description="Helical" evidence="7">
    <location>
        <begin position="466"/>
        <end position="484"/>
    </location>
</feature>
<feature type="domain" description="Mechanosensitive ion channel MscS" evidence="9">
    <location>
        <begin position="486"/>
        <end position="553"/>
    </location>
</feature>
<feature type="transmembrane region" description="Helical" evidence="7">
    <location>
        <begin position="322"/>
        <end position="351"/>
    </location>
</feature>
<keyword evidence="13" id="KW-1185">Reference proteome</keyword>
<dbReference type="InterPro" id="IPR010920">
    <property type="entry name" value="LSM_dom_sf"/>
</dbReference>
<feature type="transmembrane region" description="Helical" evidence="7">
    <location>
        <begin position="404"/>
        <end position="426"/>
    </location>
</feature>
<dbReference type="PANTHER" id="PTHR43634">
    <property type="entry name" value="OW CONDUCTANCE MECHANOSENSITIVE CHANNEL"/>
    <property type="match status" value="1"/>
</dbReference>
<keyword evidence="8" id="KW-0732">Signal</keyword>
<dbReference type="InterPro" id="IPR006685">
    <property type="entry name" value="MscS_channel_2nd"/>
</dbReference>
<dbReference type="GO" id="GO:0008381">
    <property type="term" value="F:mechanosensitive monoatomic ion channel activity"/>
    <property type="evidence" value="ECO:0007669"/>
    <property type="project" value="UniProtKB-ARBA"/>
</dbReference>
<evidence type="ECO:0000313" key="13">
    <source>
        <dbReference type="Proteomes" id="UP000069632"/>
    </source>
</evidence>
<protein>
    <submittedName>
        <fullName evidence="12">Mechanosensitive ion channel family protein</fullName>
    </submittedName>
</protein>
<evidence type="ECO:0000256" key="1">
    <source>
        <dbReference type="ARBA" id="ARBA00004651"/>
    </source>
</evidence>
<dbReference type="InterPro" id="IPR011014">
    <property type="entry name" value="MscS_channel_TM-2"/>
</dbReference>
<sequence>MREFITKFLLIISIFLYANAGDNKTIAGEVSSVIDINLSKIIKKDNVSVDEANKTAQKEAIVKILSTQTDLNQSKDSQELANIIAQKVVESNETNQNSHDSKRLFDVVEEIKNINNKITLLLVAADKNETGQEIASIERSKDKILSEIPAAITNQTIDKNALLEYLKKKKIKEDIVKRYEKDPTSYRYLDASLDLANMEMGEFFYTPLLKVEQIFIDGGKESKLKEILQKSLVDMQIKDYSKLKTSIDEFSGNSSDLDSLKIKYDDLENSRKSYEEILSYLLKNTNLLAGNVLFTSLNLKDIIDYINDISPFNEEVINLGKIIPIILILVVLFSIRKSLASIIFFIFTFFVKDKESGEAIKSQVVDLIKKPMGVLLVAYGIDICLSIFYYPSPVPLMYATIFDIVYVVLYAWLFVEIINGYGIMLISKFARKSGRKEILNLIVKIAYIIVVIIAILLILSKIGVNVSAIIASLGIGGLAVALATKDIIANFFASIMLLFDNSFSQGDLIVVGDIEGTVVETGLRKTAIRTADNALVFVPNSKIIDNNIKNWSRRKIGRMIEMNVGLSYDATPTQIKECVSEIKQMLMEHNDIAKPKDNALSSSGFMTKYRQSMVSVDDLAGYKNALYVALKEFGDSSINIYVRCYTKTVIYAQYLEVREDVMIKIMEIVDKYGASFAFPSQSVYIEKFPKIEYDNVIKTVQQEDKDE</sequence>
<feature type="chain" id="PRO_5007281464" evidence="8">
    <location>
        <begin position="21"/>
        <end position="707"/>
    </location>
</feature>
<feature type="transmembrane region" description="Helical" evidence="7">
    <location>
        <begin position="372"/>
        <end position="392"/>
    </location>
</feature>
<evidence type="ECO:0000256" key="5">
    <source>
        <dbReference type="ARBA" id="ARBA00022989"/>
    </source>
</evidence>
<keyword evidence="6 7" id="KW-0472">Membrane</keyword>
<dbReference type="InterPro" id="IPR049278">
    <property type="entry name" value="MS_channel_C"/>
</dbReference>
<dbReference type="Pfam" id="PF00924">
    <property type="entry name" value="MS_channel_2nd"/>
    <property type="match status" value="1"/>
</dbReference>
<proteinExistence type="inferred from homology"/>
<dbReference type="InterPro" id="IPR011066">
    <property type="entry name" value="MscS_channel_C_sf"/>
</dbReference>
<feature type="domain" description="Mechanosensitive ion channel transmembrane helices 2/3" evidence="11">
    <location>
        <begin position="444"/>
        <end position="483"/>
    </location>
</feature>
<dbReference type="InterPro" id="IPR023408">
    <property type="entry name" value="MscS_beta-dom_sf"/>
</dbReference>
<dbReference type="PANTHER" id="PTHR43634:SF2">
    <property type="entry name" value="LOW CONDUCTANCE MECHANOSENSITIVE CHANNEL YNAI"/>
    <property type="match status" value="1"/>
</dbReference>
<reference evidence="12 13" key="1">
    <citation type="submission" date="2016-02" db="EMBL/GenBank/DDBJ databases">
        <authorList>
            <consortium name="Pathogen Informatics"/>
        </authorList>
    </citation>
    <scope>NUCLEOTIDE SEQUENCE [LARGE SCALE GENOMIC DNA]</scope>
    <source>
        <strain evidence="12 13">RC20</strain>
    </source>
</reference>
<dbReference type="EMBL" id="FIZP01000001">
    <property type="protein sequence ID" value="CZE46427.1"/>
    <property type="molecule type" value="Genomic_DNA"/>
</dbReference>
<keyword evidence="4 7" id="KW-0812">Transmembrane</keyword>
<organism evidence="12 13">
    <name type="scientific">Campylobacter geochelonis</name>
    <dbReference type="NCBI Taxonomy" id="1780362"/>
    <lineage>
        <taxon>Bacteria</taxon>
        <taxon>Pseudomonadati</taxon>
        <taxon>Campylobacterota</taxon>
        <taxon>Epsilonproteobacteria</taxon>
        <taxon>Campylobacterales</taxon>
        <taxon>Campylobacteraceae</taxon>
        <taxon>Campylobacter</taxon>
    </lineage>
</organism>
<dbReference type="Gene3D" id="2.30.30.60">
    <property type="match status" value="1"/>
</dbReference>
<dbReference type="AlphaFoldDB" id="A0A128ED51"/>
<evidence type="ECO:0000256" key="2">
    <source>
        <dbReference type="ARBA" id="ARBA00008017"/>
    </source>
</evidence>
<evidence type="ECO:0000256" key="4">
    <source>
        <dbReference type="ARBA" id="ARBA00022692"/>
    </source>
</evidence>
<feature type="signal peptide" evidence="8">
    <location>
        <begin position="1"/>
        <end position="20"/>
    </location>
</feature>
<evidence type="ECO:0000259" key="9">
    <source>
        <dbReference type="Pfam" id="PF00924"/>
    </source>
</evidence>
<dbReference type="SUPFAM" id="SSF50182">
    <property type="entry name" value="Sm-like ribonucleoproteins"/>
    <property type="match status" value="1"/>
</dbReference>
<feature type="transmembrane region" description="Helical" evidence="7">
    <location>
        <begin position="438"/>
        <end position="460"/>
    </location>
</feature>
<evidence type="ECO:0000259" key="11">
    <source>
        <dbReference type="Pfam" id="PF21088"/>
    </source>
</evidence>
<evidence type="ECO:0000313" key="12">
    <source>
        <dbReference type="EMBL" id="CZE46427.1"/>
    </source>
</evidence>
<dbReference type="Pfam" id="PF21082">
    <property type="entry name" value="MS_channel_3rd"/>
    <property type="match status" value="1"/>
</dbReference>
<evidence type="ECO:0000259" key="10">
    <source>
        <dbReference type="Pfam" id="PF21082"/>
    </source>
</evidence>
<dbReference type="GO" id="GO:0005886">
    <property type="term" value="C:plasma membrane"/>
    <property type="evidence" value="ECO:0007669"/>
    <property type="project" value="UniProtKB-SubCell"/>
</dbReference>
<dbReference type="Proteomes" id="UP000069632">
    <property type="component" value="Unassembled WGS sequence"/>
</dbReference>
<comment type="subcellular location">
    <subcellularLocation>
        <location evidence="1">Cell membrane</location>
        <topology evidence="1">Multi-pass membrane protein</topology>
    </subcellularLocation>
</comment>
<evidence type="ECO:0000256" key="3">
    <source>
        <dbReference type="ARBA" id="ARBA00022475"/>
    </source>
</evidence>
<evidence type="ECO:0000256" key="8">
    <source>
        <dbReference type="SAM" id="SignalP"/>
    </source>
</evidence>
<dbReference type="RefSeq" id="WP_075531240.1">
    <property type="nucleotide sequence ID" value="NZ_CP053844.1"/>
</dbReference>
<dbReference type="SUPFAM" id="SSF82861">
    <property type="entry name" value="Mechanosensitive channel protein MscS (YggB), transmembrane region"/>
    <property type="match status" value="1"/>
</dbReference>
<keyword evidence="5 7" id="KW-1133">Transmembrane helix</keyword>
<gene>
    <name evidence="12" type="primary">ynaI</name>
    <name evidence="12" type="ORF">ERS672216_00364</name>
</gene>
<name>A0A128ED51_9BACT</name>